<reference evidence="1" key="2">
    <citation type="journal article" date="2015" name="Fish Shellfish Immunol.">
        <title>Early steps in the European eel (Anguilla anguilla)-Vibrio vulnificus interaction in the gills: Role of the RtxA13 toxin.</title>
        <authorList>
            <person name="Callol A."/>
            <person name="Pajuelo D."/>
            <person name="Ebbesson L."/>
            <person name="Teles M."/>
            <person name="MacKenzie S."/>
            <person name="Amaro C."/>
        </authorList>
    </citation>
    <scope>NUCLEOTIDE SEQUENCE</scope>
</reference>
<accession>A0A0E9TR89</accession>
<dbReference type="EMBL" id="GBXM01052605">
    <property type="protein sequence ID" value="JAH55972.1"/>
    <property type="molecule type" value="Transcribed_RNA"/>
</dbReference>
<sequence>MLQLAWYEIPFQTHPICLRNPNCLLTSKKCGHCRLEIIRYERS</sequence>
<organism evidence="1">
    <name type="scientific">Anguilla anguilla</name>
    <name type="common">European freshwater eel</name>
    <name type="synonym">Muraena anguilla</name>
    <dbReference type="NCBI Taxonomy" id="7936"/>
    <lineage>
        <taxon>Eukaryota</taxon>
        <taxon>Metazoa</taxon>
        <taxon>Chordata</taxon>
        <taxon>Craniata</taxon>
        <taxon>Vertebrata</taxon>
        <taxon>Euteleostomi</taxon>
        <taxon>Actinopterygii</taxon>
        <taxon>Neopterygii</taxon>
        <taxon>Teleostei</taxon>
        <taxon>Anguilliformes</taxon>
        <taxon>Anguillidae</taxon>
        <taxon>Anguilla</taxon>
    </lineage>
</organism>
<protein>
    <submittedName>
        <fullName evidence="1">Uncharacterized protein</fullName>
    </submittedName>
</protein>
<evidence type="ECO:0000313" key="1">
    <source>
        <dbReference type="EMBL" id="JAH55972.1"/>
    </source>
</evidence>
<proteinExistence type="predicted"/>
<name>A0A0E9TR89_ANGAN</name>
<reference evidence="1" key="1">
    <citation type="submission" date="2014-11" db="EMBL/GenBank/DDBJ databases">
        <authorList>
            <person name="Amaro Gonzalez C."/>
        </authorList>
    </citation>
    <scope>NUCLEOTIDE SEQUENCE</scope>
</reference>
<dbReference type="AlphaFoldDB" id="A0A0E9TR89"/>